<dbReference type="GeneID" id="108671099"/>
<feature type="compositionally biased region" description="Basic and acidic residues" evidence="1">
    <location>
        <begin position="24"/>
        <end position="43"/>
    </location>
</feature>
<dbReference type="OrthoDB" id="6513616at2759"/>
<evidence type="ECO:0000256" key="1">
    <source>
        <dbReference type="SAM" id="MobiDB-lite"/>
    </source>
</evidence>
<organism evidence="2 3">
    <name type="scientific">Hyalella azteca</name>
    <name type="common">Amphipod</name>
    <dbReference type="NCBI Taxonomy" id="294128"/>
    <lineage>
        <taxon>Eukaryota</taxon>
        <taxon>Metazoa</taxon>
        <taxon>Ecdysozoa</taxon>
        <taxon>Arthropoda</taxon>
        <taxon>Crustacea</taxon>
        <taxon>Multicrustacea</taxon>
        <taxon>Malacostraca</taxon>
        <taxon>Eumalacostraca</taxon>
        <taxon>Peracarida</taxon>
        <taxon>Amphipoda</taxon>
        <taxon>Senticaudata</taxon>
        <taxon>Talitrida</taxon>
        <taxon>Talitroidea</taxon>
        <taxon>Hyalellidae</taxon>
        <taxon>Hyalella</taxon>
    </lineage>
</organism>
<proteinExistence type="predicted"/>
<evidence type="ECO:0000313" key="3">
    <source>
        <dbReference type="RefSeq" id="XP_018014067.1"/>
    </source>
</evidence>
<gene>
    <name evidence="3" type="primary">LOC108671099</name>
</gene>
<feature type="region of interest" description="Disordered" evidence="1">
    <location>
        <begin position="1"/>
        <end position="70"/>
    </location>
</feature>
<accession>A0A8B7NK87</accession>
<reference evidence="3" key="1">
    <citation type="submission" date="2025-08" db="UniProtKB">
        <authorList>
            <consortium name="RefSeq"/>
        </authorList>
    </citation>
    <scope>IDENTIFICATION</scope>
    <source>
        <tissue evidence="3">Whole organism</tissue>
    </source>
</reference>
<feature type="non-terminal residue" evidence="3">
    <location>
        <position position="1"/>
    </location>
</feature>
<dbReference type="AlphaFoldDB" id="A0A8B7NK87"/>
<dbReference type="RefSeq" id="XP_018014067.1">
    <property type="nucleotide sequence ID" value="XM_018158578.2"/>
</dbReference>
<evidence type="ECO:0000313" key="2">
    <source>
        <dbReference type="Proteomes" id="UP000694843"/>
    </source>
</evidence>
<feature type="compositionally biased region" description="Gly residues" evidence="1">
    <location>
        <begin position="1"/>
        <end position="11"/>
    </location>
</feature>
<feature type="region of interest" description="Disordered" evidence="1">
    <location>
        <begin position="84"/>
        <end position="128"/>
    </location>
</feature>
<name>A0A8B7NK87_HYAAZ</name>
<protein>
    <submittedName>
        <fullName evidence="3">Uncharacterized protein LOC108671099</fullName>
    </submittedName>
</protein>
<keyword evidence="2" id="KW-1185">Reference proteome</keyword>
<dbReference type="KEGG" id="hazt:108671099"/>
<dbReference type="Proteomes" id="UP000694843">
    <property type="component" value="Unplaced"/>
</dbReference>
<feature type="compositionally biased region" description="Polar residues" evidence="1">
    <location>
        <begin position="44"/>
        <end position="64"/>
    </location>
</feature>
<feature type="compositionally biased region" description="Low complexity" evidence="1">
    <location>
        <begin position="102"/>
        <end position="113"/>
    </location>
</feature>
<sequence>SDSEFGPGGGTHEVFTSIPSQPIFDDHKPDERDRNEALDDYNRITESLSEYTEPSLSSTQTPVSTYDERRRLNREEYVAKVMQRNRGSVSELRQELPRPPISSGSTSVSSGSTPVARRNQYGDLVYDE</sequence>